<keyword evidence="2" id="KW-1185">Reference proteome</keyword>
<geneLocation type="plasmid" evidence="1 2">
    <name>unnamed1</name>
</geneLocation>
<keyword evidence="1" id="KW-0614">Plasmid</keyword>
<organism evidence="1 2">
    <name type="scientific">Novosphingobium humi</name>
    <dbReference type="NCBI Taxonomy" id="2282397"/>
    <lineage>
        <taxon>Bacteria</taxon>
        <taxon>Pseudomonadati</taxon>
        <taxon>Pseudomonadota</taxon>
        <taxon>Alphaproteobacteria</taxon>
        <taxon>Sphingomonadales</taxon>
        <taxon>Sphingomonadaceae</taxon>
        <taxon>Novosphingobium</taxon>
    </lineage>
</organism>
<sequence>MPCAPPADGPAGADLPPACRVRRECYGTLLRGGGQVPLKTGKQD</sequence>
<gene>
    <name evidence="1" type="ORF">PQ457_20670</name>
</gene>
<name>A0ABY7U2S1_9SPHN</name>
<dbReference type="EMBL" id="CP117418">
    <property type="protein sequence ID" value="WCT79410.1"/>
    <property type="molecule type" value="Genomic_DNA"/>
</dbReference>
<protein>
    <submittedName>
        <fullName evidence="1">Uncharacterized protein</fullName>
    </submittedName>
</protein>
<dbReference type="RefSeq" id="WP_273619686.1">
    <property type="nucleotide sequence ID" value="NZ_CP117418.1"/>
</dbReference>
<dbReference type="Proteomes" id="UP001218231">
    <property type="component" value="Plasmid unnamed1"/>
</dbReference>
<accession>A0ABY7U2S1</accession>
<evidence type="ECO:0000313" key="1">
    <source>
        <dbReference type="EMBL" id="WCT79410.1"/>
    </source>
</evidence>
<proteinExistence type="predicted"/>
<evidence type="ECO:0000313" key="2">
    <source>
        <dbReference type="Proteomes" id="UP001218231"/>
    </source>
</evidence>
<reference evidence="1 2" key="1">
    <citation type="submission" date="2023-02" db="EMBL/GenBank/DDBJ databases">
        <title>Genome sequence of Novosphingobium humi KACC 19094.</title>
        <authorList>
            <person name="Kim S."/>
            <person name="Heo J."/>
            <person name="Kwon S.-W."/>
        </authorList>
    </citation>
    <scope>NUCLEOTIDE SEQUENCE [LARGE SCALE GENOMIC DNA]</scope>
    <source>
        <strain evidence="1 2">KACC 19094</strain>
        <plasmid evidence="1 2">unnamed1</plasmid>
    </source>
</reference>